<keyword evidence="4 5" id="KW-0472">Membrane</keyword>
<accession>A0AA48WBQ0</accession>
<proteinExistence type="predicted"/>
<reference evidence="7 8" key="1">
    <citation type="submission" date="2020-11" db="EMBL/GenBank/DDBJ databases">
        <authorList>
            <person name="Sun Q."/>
        </authorList>
    </citation>
    <scope>NUCLEOTIDE SEQUENCE [LARGE SCALE GENOMIC DNA]</scope>
    <source>
        <strain evidence="7 8">P8398</strain>
    </source>
</reference>
<evidence type="ECO:0000256" key="3">
    <source>
        <dbReference type="ARBA" id="ARBA00022989"/>
    </source>
</evidence>
<keyword evidence="2 5" id="KW-0812">Transmembrane</keyword>
<feature type="domain" description="ABC-2 type transporter transmembrane" evidence="6">
    <location>
        <begin position="27"/>
        <end position="221"/>
    </location>
</feature>
<feature type="transmembrane region" description="Helical" evidence="5">
    <location>
        <begin position="117"/>
        <end position="143"/>
    </location>
</feature>
<evidence type="ECO:0000313" key="8">
    <source>
        <dbReference type="Proteomes" id="UP000662888"/>
    </source>
</evidence>
<dbReference type="EMBL" id="CP065053">
    <property type="protein sequence ID" value="QPI48763.1"/>
    <property type="molecule type" value="Genomic_DNA"/>
</dbReference>
<feature type="transmembrane region" description="Helical" evidence="5">
    <location>
        <begin position="155"/>
        <end position="176"/>
    </location>
</feature>
<dbReference type="InterPro" id="IPR051784">
    <property type="entry name" value="Nod_factor_ABC_transporter"/>
</dbReference>
<dbReference type="InterPro" id="IPR000412">
    <property type="entry name" value="ABC_2_transport"/>
</dbReference>
<dbReference type="Pfam" id="PF01061">
    <property type="entry name" value="ABC2_membrane"/>
    <property type="match status" value="1"/>
</dbReference>
<organism evidence="7 8">
    <name type="scientific">Massilia antarctica</name>
    <dbReference type="NCBI Taxonomy" id="2765360"/>
    <lineage>
        <taxon>Bacteria</taxon>
        <taxon>Pseudomonadati</taxon>
        <taxon>Pseudomonadota</taxon>
        <taxon>Betaproteobacteria</taxon>
        <taxon>Burkholderiales</taxon>
        <taxon>Oxalobacteraceae</taxon>
        <taxon>Telluria group</taxon>
        <taxon>Massilia</taxon>
    </lineage>
</organism>
<dbReference type="PANTHER" id="PTHR43229:SF3">
    <property type="entry name" value="ABC-TYPE MULTIDRUG TRANSPORT SYSTEM, PERMEASE COMPONENT"/>
    <property type="match status" value="1"/>
</dbReference>
<feature type="transmembrane region" description="Helical" evidence="5">
    <location>
        <begin position="239"/>
        <end position="258"/>
    </location>
</feature>
<evidence type="ECO:0000259" key="6">
    <source>
        <dbReference type="Pfam" id="PF01061"/>
    </source>
</evidence>
<evidence type="ECO:0000256" key="1">
    <source>
        <dbReference type="ARBA" id="ARBA00004141"/>
    </source>
</evidence>
<name>A0AA48WBQ0_9BURK</name>
<evidence type="ECO:0000256" key="5">
    <source>
        <dbReference type="SAM" id="Phobius"/>
    </source>
</evidence>
<gene>
    <name evidence="7" type="ORF">IV454_25125</name>
</gene>
<feature type="transmembrane region" description="Helical" evidence="5">
    <location>
        <begin position="188"/>
        <end position="209"/>
    </location>
</feature>
<evidence type="ECO:0000256" key="4">
    <source>
        <dbReference type="ARBA" id="ARBA00023136"/>
    </source>
</evidence>
<comment type="subcellular location">
    <subcellularLocation>
        <location evidence="1">Membrane</location>
        <topology evidence="1">Multi-pass membrane protein</topology>
    </subcellularLocation>
</comment>
<keyword evidence="3 5" id="KW-1133">Transmembrane helix</keyword>
<dbReference type="RefSeq" id="WP_206088356.1">
    <property type="nucleotide sequence ID" value="NZ_CP065053.1"/>
</dbReference>
<feature type="transmembrane region" description="Helical" evidence="5">
    <location>
        <begin position="40"/>
        <end position="58"/>
    </location>
</feature>
<evidence type="ECO:0000256" key="2">
    <source>
        <dbReference type="ARBA" id="ARBA00022692"/>
    </source>
</evidence>
<protein>
    <submittedName>
        <fullName evidence="7">ABC transporter permease</fullName>
    </submittedName>
</protein>
<dbReference type="PANTHER" id="PTHR43229">
    <property type="entry name" value="NODULATION PROTEIN J"/>
    <property type="match status" value="1"/>
</dbReference>
<keyword evidence="8" id="KW-1185">Reference proteome</keyword>
<evidence type="ECO:0000313" key="7">
    <source>
        <dbReference type="EMBL" id="QPI48763.1"/>
    </source>
</evidence>
<dbReference type="InterPro" id="IPR013525">
    <property type="entry name" value="ABC2_TM"/>
</dbReference>
<sequence length="265" mass="29184">MEVVQDTMRAPATMSAQQTMQIYMKELKYELTKLLRERSYIFSIFGFPIAFFVVFGLANDGQLFHGYPVTRYLIASYSCFGAMGAALFAIGGGLAAERGNGWLELKRASPMPIHAYLFSKLCASVLFAITLALILLGIASLSINLQMSVLDGLHFLLAVAGGAITFASLGVLMGLLMPANAGGMINFVYLPLSLCGGLWMPLEMLPVWLQQAAPLLPSYHYSRLTLHTLGYFNESEPKSWLILALYALVFSSIAAWLFRRQEATR</sequence>
<feature type="transmembrane region" description="Helical" evidence="5">
    <location>
        <begin position="70"/>
        <end position="96"/>
    </location>
</feature>
<dbReference type="Proteomes" id="UP000662888">
    <property type="component" value="Chromosome"/>
</dbReference>
<dbReference type="PIRSF" id="PIRSF006648">
    <property type="entry name" value="DrrB"/>
    <property type="match status" value="1"/>
</dbReference>